<gene>
    <name evidence="1" type="primary">ORF30452</name>
</gene>
<evidence type="ECO:0000313" key="1">
    <source>
        <dbReference type="EMBL" id="CEK57544.1"/>
    </source>
</evidence>
<protein>
    <submittedName>
        <fullName evidence="1">Uncharacterized protein</fullName>
    </submittedName>
</protein>
<dbReference type="EMBL" id="HACG01010679">
    <property type="protein sequence ID" value="CEK57544.1"/>
    <property type="molecule type" value="Transcribed_RNA"/>
</dbReference>
<reference evidence="1" key="1">
    <citation type="submission" date="2014-12" db="EMBL/GenBank/DDBJ databases">
        <title>Insight into the proteome of Arion vulgaris.</title>
        <authorList>
            <person name="Aradska J."/>
            <person name="Bulat T."/>
            <person name="Smidak R."/>
            <person name="Sarate P."/>
            <person name="Gangsoo J."/>
            <person name="Sialana F."/>
            <person name="Bilban M."/>
            <person name="Lubec G."/>
        </authorList>
    </citation>
    <scope>NUCLEOTIDE SEQUENCE</scope>
    <source>
        <tissue evidence="1">Skin</tissue>
    </source>
</reference>
<dbReference type="AlphaFoldDB" id="A0A0B6YMT8"/>
<name>A0A0B6YMT8_9EUPU</name>
<accession>A0A0B6YMT8</accession>
<sequence length="114" mass="13038">RKLGIFQTRGRKLCATVCPTDTNPSYTYTFHVPTTVFKKLKFFRCAESRKHNINVVRMHPMDARRYSLLKIGREIVKVIKLTEADLANYNVVLSPPSHFVSADGCTNRVNLDIP</sequence>
<feature type="non-terminal residue" evidence="1">
    <location>
        <position position="1"/>
    </location>
</feature>
<organism evidence="1">
    <name type="scientific">Arion vulgaris</name>
    <dbReference type="NCBI Taxonomy" id="1028688"/>
    <lineage>
        <taxon>Eukaryota</taxon>
        <taxon>Metazoa</taxon>
        <taxon>Spiralia</taxon>
        <taxon>Lophotrochozoa</taxon>
        <taxon>Mollusca</taxon>
        <taxon>Gastropoda</taxon>
        <taxon>Heterobranchia</taxon>
        <taxon>Euthyneura</taxon>
        <taxon>Panpulmonata</taxon>
        <taxon>Eupulmonata</taxon>
        <taxon>Stylommatophora</taxon>
        <taxon>Helicina</taxon>
        <taxon>Arionoidea</taxon>
        <taxon>Arionidae</taxon>
        <taxon>Arion</taxon>
    </lineage>
</organism>
<proteinExistence type="predicted"/>
<feature type="non-terminal residue" evidence="1">
    <location>
        <position position="114"/>
    </location>
</feature>